<feature type="domain" description="Endoribonuclease YicC-like C-terminal" evidence="7">
    <location>
        <begin position="147"/>
        <end position="264"/>
    </location>
</feature>
<evidence type="ECO:0000313" key="8">
    <source>
        <dbReference type="EMBL" id="OYD17031.1"/>
    </source>
</evidence>
<gene>
    <name evidence="8" type="ORF">CH330_01055</name>
</gene>
<sequence>SVNHKFFELVPHLPSSLAGFEGEIRDMVRHSIRRGYVQLQVTMDENTGMPVLALDRRLVRDYMKLAAELKKKYQVPGQVSLNTILSYPGIITAEKSEQNRVRLWRQCKKVVKQALTKLIKMKQAEGVNLVRDLRKRVARIQRSVRLIEKRVPKRLRERKSNLLAQLKELKVDADPKRVLEEVAFITDKVDIHEECVRLRSHCSMFLLALHNSSTSGKKLDFIAQEMLRETDTVAAKARDLVISRRAIDIKGEIEKLKEQVRNVE</sequence>
<organism evidence="8 9">
    <name type="scientific">candidate division WOR-3 bacterium JGI_Cruoil_03_51_56</name>
    <dbReference type="NCBI Taxonomy" id="1973747"/>
    <lineage>
        <taxon>Bacteria</taxon>
        <taxon>Bacteria division WOR-3</taxon>
    </lineage>
</organism>
<dbReference type="GO" id="GO:0016787">
    <property type="term" value="F:hydrolase activity"/>
    <property type="evidence" value="ECO:0007669"/>
    <property type="project" value="UniProtKB-KW"/>
</dbReference>
<feature type="domain" description="Endoribonuclease YicC-like N-terminal" evidence="6">
    <location>
        <begin position="1"/>
        <end position="129"/>
    </location>
</feature>
<name>A0A235BXQ0_UNCW3</name>
<evidence type="ECO:0000256" key="3">
    <source>
        <dbReference type="ARBA" id="ARBA00022759"/>
    </source>
</evidence>
<dbReference type="InterPro" id="IPR005229">
    <property type="entry name" value="YicC/YloC-like"/>
</dbReference>
<dbReference type="InterPro" id="IPR013551">
    <property type="entry name" value="YicC-like_C"/>
</dbReference>
<dbReference type="GO" id="GO:0004521">
    <property type="term" value="F:RNA endonuclease activity"/>
    <property type="evidence" value="ECO:0007669"/>
    <property type="project" value="InterPro"/>
</dbReference>
<comment type="cofactor">
    <cofactor evidence="1">
        <name>a divalent metal cation</name>
        <dbReference type="ChEBI" id="CHEBI:60240"/>
    </cofactor>
</comment>
<dbReference type="AlphaFoldDB" id="A0A235BXQ0"/>
<dbReference type="PANTHER" id="PTHR30636:SF3">
    <property type="entry name" value="UPF0701 PROTEIN YICC"/>
    <property type="match status" value="1"/>
</dbReference>
<dbReference type="PANTHER" id="PTHR30636">
    <property type="entry name" value="UPF0701 PROTEIN YICC"/>
    <property type="match status" value="1"/>
</dbReference>
<evidence type="ECO:0000256" key="5">
    <source>
        <dbReference type="ARBA" id="ARBA00035648"/>
    </source>
</evidence>
<reference evidence="8 9" key="1">
    <citation type="submission" date="2017-07" db="EMBL/GenBank/DDBJ databases">
        <title>Recovery of genomes from metagenomes via a dereplication, aggregation, and scoring strategy.</title>
        <authorList>
            <person name="Sieber C.M."/>
            <person name="Probst A.J."/>
            <person name="Sharrar A."/>
            <person name="Thomas B.C."/>
            <person name="Hess M."/>
            <person name="Tringe S.G."/>
            <person name="Banfield J.F."/>
        </authorList>
    </citation>
    <scope>NUCLEOTIDE SEQUENCE [LARGE SCALE GENOMIC DNA]</scope>
    <source>
        <strain evidence="8">JGI_Cruoil_03_51_56</strain>
    </source>
</reference>
<dbReference type="NCBIfam" id="TIGR00255">
    <property type="entry name" value="YicC/YloC family endoribonuclease"/>
    <property type="match status" value="1"/>
</dbReference>
<proteinExistence type="inferred from homology"/>
<keyword evidence="3" id="KW-0255">Endonuclease</keyword>
<dbReference type="Pfam" id="PF08340">
    <property type="entry name" value="YicC-like_C"/>
    <property type="match status" value="1"/>
</dbReference>
<evidence type="ECO:0000256" key="2">
    <source>
        <dbReference type="ARBA" id="ARBA00022722"/>
    </source>
</evidence>
<accession>A0A235BXQ0</accession>
<keyword evidence="4" id="KW-0378">Hydrolase</keyword>
<dbReference type="Proteomes" id="UP000215559">
    <property type="component" value="Unassembled WGS sequence"/>
</dbReference>
<keyword evidence="2" id="KW-0540">Nuclease</keyword>
<dbReference type="EMBL" id="NOZP01000025">
    <property type="protein sequence ID" value="OYD17031.1"/>
    <property type="molecule type" value="Genomic_DNA"/>
</dbReference>
<dbReference type="Pfam" id="PF03755">
    <property type="entry name" value="YicC-like_N"/>
    <property type="match status" value="1"/>
</dbReference>
<comment type="caution">
    <text evidence="8">The sequence shown here is derived from an EMBL/GenBank/DDBJ whole genome shotgun (WGS) entry which is preliminary data.</text>
</comment>
<feature type="non-terminal residue" evidence="8">
    <location>
        <position position="1"/>
    </location>
</feature>
<protein>
    <submittedName>
        <fullName evidence="8">YicC family protein</fullName>
    </submittedName>
</protein>
<dbReference type="InterPro" id="IPR013527">
    <property type="entry name" value="YicC-like_N"/>
</dbReference>
<evidence type="ECO:0000256" key="4">
    <source>
        <dbReference type="ARBA" id="ARBA00022801"/>
    </source>
</evidence>
<comment type="similarity">
    <text evidence="5">Belongs to the YicC/YloC family.</text>
</comment>
<evidence type="ECO:0000256" key="1">
    <source>
        <dbReference type="ARBA" id="ARBA00001968"/>
    </source>
</evidence>
<evidence type="ECO:0000313" key="9">
    <source>
        <dbReference type="Proteomes" id="UP000215559"/>
    </source>
</evidence>
<evidence type="ECO:0000259" key="7">
    <source>
        <dbReference type="Pfam" id="PF08340"/>
    </source>
</evidence>
<evidence type="ECO:0000259" key="6">
    <source>
        <dbReference type="Pfam" id="PF03755"/>
    </source>
</evidence>